<evidence type="ECO:0000313" key="2">
    <source>
        <dbReference type="EMBL" id="AEW96973.1"/>
    </source>
</evidence>
<dbReference type="InterPro" id="IPR009737">
    <property type="entry name" value="Aim32/Apd1-like"/>
</dbReference>
<evidence type="ECO:0008006" key="4">
    <source>
        <dbReference type="Google" id="ProtNLM"/>
    </source>
</evidence>
<proteinExistence type="predicted"/>
<dbReference type="InterPro" id="IPR010350">
    <property type="entry name" value="Aim32/Apd1-like_bac"/>
</dbReference>
<sequence>MTTCATVSWELAEPPAATAAVARTWVLVEQPGPWGAKALTGSRLDPEVGRALESAAGGTGVRTALVRRPGRESGADRAPGSRRVVVAHTAPGRGWIREAVVDDPRDLLELDLARLGAGHHDGFGTPHHGAPLALVCTNGRRDRCCALLGRPLAAGLAGTGLGDVWEVTHLGGHRFAPTMLVLPYGYAYARLAVADAERILRAARDGRMVHRHCRGRSTWERPGQAAELAVRGLTGEADAEALTAGPPMPADDGGWTVDVLHRDGRRWSVRVAREVSAPPRPESCGKAPGTPERMTVTSVRGQPPSLPREFPVP</sequence>
<dbReference type="EMBL" id="CP003219">
    <property type="protein sequence ID" value="AEW96973.1"/>
    <property type="molecule type" value="Genomic_DNA"/>
</dbReference>
<gene>
    <name evidence="2" type="ordered locus">SCATT_46020</name>
</gene>
<dbReference type="PATRIC" id="fig|1003195.11.peg.6046"/>
<reference evidence="3" key="1">
    <citation type="submission" date="2011-12" db="EMBL/GenBank/DDBJ databases">
        <title>Complete genome sequence of Streptomyces cattleya strain DSM 46488.</title>
        <authorList>
            <person name="Ou H.-Y."/>
            <person name="Li P."/>
            <person name="Zhao C."/>
            <person name="O'Hagan D."/>
            <person name="Deng Z."/>
        </authorList>
    </citation>
    <scope>NUCLEOTIDE SEQUENCE [LARGE SCALE GENOMIC DNA]</scope>
    <source>
        <strain evidence="3">ATCC 35852 / DSM 46488 / JCM 4925 / NBRC 14057 / NRRL 8057</strain>
    </source>
</reference>
<dbReference type="STRING" id="1003195.SCATT_46020"/>
<dbReference type="CDD" id="cd03062">
    <property type="entry name" value="TRX_Fd_Sucrase"/>
    <property type="match status" value="1"/>
</dbReference>
<dbReference type="RefSeq" id="WP_014145316.1">
    <property type="nucleotide sequence ID" value="NC_016111.1"/>
</dbReference>
<feature type="compositionally biased region" description="Pro residues" evidence="1">
    <location>
        <begin position="304"/>
        <end position="313"/>
    </location>
</feature>
<dbReference type="Proteomes" id="UP000007842">
    <property type="component" value="Chromosome"/>
</dbReference>
<dbReference type="InterPro" id="IPR036249">
    <property type="entry name" value="Thioredoxin-like_sf"/>
</dbReference>
<organism evidence="2 3">
    <name type="scientific">Streptantibioticus cattleyicolor (strain ATCC 35852 / DSM 46488 / JCM 4925 / NBRC 14057 / NRRL 8057)</name>
    <name type="common">Streptomyces cattleya</name>
    <dbReference type="NCBI Taxonomy" id="1003195"/>
    <lineage>
        <taxon>Bacteria</taxon>
        <taxon>Bacillati</taxon>
        <taxon>Actinomycetota</taxon>
        <taxon>Actinomycetes</taxon>
        <taxon>Kitasatosporales</taxon>
        <taxon>Streptomycetaceae</taxon>
        <taxon>Streptantibioticus</taxon>
    </lineage>
</organism>
<keyword evidence="3" id="KW-1185">Reference proteome</keyword>
<dbReference type="AlphaFoldDB" id="F8JVR3"/>
<dbReference type="eggNOG" id="COG4759">
    <property type="taxonomic scope" value="Bacteria"/>
</dbReference>
<dbReference type="SUPFAM" id="SSF52833">
    <property type="entry name" value="Thioredoxin-like"/>
    <property type="match status" value="1"/>
</dbReference>
<dbReference type="Gene3D" id="3.40.30.10">
    <property type="entry name" value="Glutaredoxin"/>
    <property type="match status" value="1"/>
</dbReference>
<dbReference type="OrthoDB" id="3399139at2"/>
<dbReference type="KEGG" id="sct:SCAT_4612"/>
<accession>F8JVR3</accession>
<name>F8JVR3_STREN</name>
<feature type="region of interest" description="Disordered" evidence="1">
    <location>
        <begin position="271"/>
        <end position="313"/>
    </location>
</feature>
<evidence type="ECO:0000256" key="1">
    <source>
        <dbReference type="SAM" id="MobiDB-lite"/>
    </source>
</evidence>
<dbReference type="PIRSF" id="PIRSF035042">
    <property type="entry name" value="UCP035042_thirdx"/>
    <property type="match status" value="1"/>
</dbReference>
<protein>
    <recommendedName>
        <fullName evidence="4">Sucrase ferredoxin</fullName>
    </recommendedName>
</protein>
<dbReference type="Pfam" id="PF06999">
    <property type="entry name" value="Suc_Fer-like"/>
    <property type="match status" value="1"/>
</dbReference>
<accession>G8X3C2</accession>
<dbReference type="HOGENOM" id="CLU_050357_1_0_11"/>
<evidence type="ECO:0000313" key="3">
    <source>
        <dbReference type="Proteomes" id="UP000007842"/>
    </source>
</evidence>
<dbReference type="KEGG" id="scy:SCATT_46020"/>